<keyword evidence="1" id="KW-0479">Metal-binding</keyword>
<dbReference type="PANTHER" id="PTHR34396:SF27">
    <property type="entry name" value="OS08G0208700 PROTEIN"/>
    <property type="match status" value="1"/>
</dbReference>
<dbReference type="InterPro" id="IPR053031">
    <property type="entry name" value="Cuticle_assoc_protein"/>
</dbReference>
<dbReference type="SMART" id="SM00614">
    <property type="entry name" value="ZnF_BED"/>
    <property type="match status" value="1"/>
</dbReference>
<dbReference type="SUPFAM" id="SSF57667">
    <property type="entry name" value="beta-beta-alpha zinc fingers"/>
    <property type="match status" value="1"/>
</dbReference>
<evidence type="ECO:0000256" key="3">
    <source>
        <dbReference type="ARBA" id="ARBA00022833"/>
    </source>
</evidence>
<evidence type="ECO:0000256" key="1">
    <source>
        <dbReference type="ARBA" id="ARBA00022723"/>
    </source>
</evidence>
<dbReference type="EMBL" id="JAYDYQ010001867">
    <property type="protein sequence ID" value="KAK4487400.1"/>
    <property type="molecule type" value="Genomic_DNA"/>
</dbReference>
<dbReference type="PANTHER" id="PTHR34396">
    <property type="entry name" value="OS03G0264950 PROTEIN-RELATED"/>
    <property type="match status" value="1"/>
</dbReference>
<feature type="compositionally biased region" description="Basic residues" evidence="5">
    <location>
        <begin position="40"/>
        <end position="50"/>
    </location>
</feature>
<dbReference type="InterPro" id="IPR003656">
    <property type="entry name" value="Znf_BED"/>
</dbReference>
<comment type="caution">
    <text evidence="7">The sequence shown here is derived from an EMBL/GenBank/DDBJ whole genome shotgun (WGS) entry which is preliminary data.</text>
</comment>
<keyword evidence="8" id="KW-1185">Reference proteome</keyword>
<keyword evidence="2 4" id="KW-0863">Zinc-finger</keyword>
<accession>A0ABR0DDW2</accession>
<feature type="region of interest" description="Disordered" evidence="5">
    <location>
        <begin position="1"/>
        <end position="66"/>
    </location>
</feature>
<dbReference type="PROSITE" id="PS50808">
    <property type="entry name" value="ZF_BED"/>
    <property type="match status" value="1"/>
</dbReference>
<dbReference type="Pfam" id="PF02892">
    <property type="entry name" value="zf-BED"/>
    <property type="match status" value="1"/>
</dbReference>
<evidence type="ECO:0000256" key="5">
    <source>
        <dbReference type="SAM" id="MobiDB-lite"/>
    </source>
</evidence>
<evidence type="ECO:0000259" key="6">
    <source>
        <dbReference type="PROSITE" id="PS50808"/>
    </source>
</evidence>
<proteinExistence type="predicted"/>
<protein>
    <recommendedName>
        <fullName evidence="6">BED-type domain-containing protein</fullName>
    </recommendedName>
</protein>
<evidence type="ECO:0000256" key="4">
    <source>
        <dbReference type="PROSITE-ProRule" id="PRU00027"/>
    </source>
</evidence>
<keyword evidence="3" id="KW-0862">Zinc</keyword>
<dbReference type="Proteomes" id="UP001291926">
    <property type="component" value="Unassembled WGS sequence"/>
</dbReference>
<evidence type="ECO:0000313" key="7">
    <source>
        <dbReference type="EMBL" id="KAK4487400.1"/>
    </source>
</evidence>
<organism evidence="7 8">
    <name type="scientific">Penstemon davidsonii</name>
    <dbReference type="NCBI Taxonomy" id="160366"/>
    <lineage>
        <taxon>Eukaryota</taxon>
        <taxon>Viridiplantae</taxon>
        <taxon>Streptophyta</taxon>
        <taxon>Embryophyta</taxon>
        <taxon>Tracheophyta</taxon>
        <taxon>Spermatophyta</taxon>
        <taxon>Magnoliopsida</taxon>
        <taxon>eudicotyledons</taxon>
        <taxon>Gunneridae</taxon>
        <taxon>Pentapetalae</taxon>
        <taxon>asterids</taxon>
        <taxon>lamiids</taxon>
        <taxon>Lamiales</taxon>
        <taxon>Plantaginaceae</taxon>
        <taxon>Cheloneae</taxon>
        <taxon>Penstemon</taxon>
    </lineage>
</organism>
<dbReference type="InterPro" id="IPR036236">
    <property type="entry name" value="Znf_C2H2_sf"/>
</dbReference>
<sequence length="153" mass="17124">MEGGSNATESQNPISNIETQGACTSKSTAKPPPGPVRWKPSPRKRKRATKARAIPPKEQNEQGAGIGIKKTSWVWDHFETTGENEDRKAFCKYCGHEYATHSKVHGTTNLRNHLLHQCKKYPYRLVDEKQKTIAFEIKQEGNSDLGVSFKTAS</sequence>
<feature type="compositionally biased region" description="Polar residues" evidence="5">
    <location>
        <begin position="1"/>
        <end position="28"/>
    </location>
</feature>
<reference evidence="7 8" key="1">
    <citation type="journal article" date="2023" name="bioRxiv">
        <title>Genome report: Whole genome sequence and annotation of Penstemon davidsonii.</title>
        <authorList>
            <person name="Ostevik K.L."/>
            <person name="Alabady M."/>
            <person name="Zhang M."/>
            <person name="Rausher M.D."/>
        </authorList>
    </citation>
    <scope>NUCLEOTIDE SEQUENCE [LARGE SCALE GENOMIC DNA]</scope>
    <source>
        <strain evidence="7">DNT005</strain>
        <tissue evidence="7">Whole leaf</tissue>
    </source>
</reference>
<name>A0ABR0DDW2_9LAMI</name>
<evidence type="ECO:0000313" key="8">
    <source>
        <dbReference type="Proteomes" id="UP001291926"/>
    </source>
</evidence>
<feature type="domain" description="BED-type" evidence="6">
    <location>
        <begin position="69"/>
        <end position="125"/>
    </location>
</feature>
<evidence type="ECO:0000256" key="2">
    <source>
        <dbReference type="ARBA" id="ARBA00022771"/>
    </source>
</evidence>
<gene>
    <name evidence="7" type="ORF">RD792_005969</name>
</gene>